<dbReference type="InterPro" id="IPR002470">
    <property type="entry name" value="Peptidase_S9A"/>
</dbReference>
<feature type="domain" description="Peptidase S9A N-terminal" evidence="6">
    <location>
        <begin position="64"/>
        <end position="486"/>
    </location>
</feature>
<dbReference type="InterPro" id="IPR023302">
    <property type="entry name" value="Pept_S9A_N"/>
</dbReference>
<dbReference type="RefSeq" id="WP_261756445.1">
    <property type="nucleotide sequence ID" value="NZ_CP104562.2"/>
</dbReference>
<evidence type="ECO:0000259" key="5">
    <source>
        <dbReference type="Pfam" id="PF00326"/>
    </source>
</evidence>
<name>A0ABY6AVT2_9BURK</name>
<dbReference type="PRINTS" id="PR00862">
    <property type="entry name" value="PROLIGOPTASE"/>
</dbReference>
<dbReference type="Pfam" id="PF02897">
    <property type="entry name" value="Peptidase_S9_N"/>
    <property type="match status" value="1"/>
</dbReference>
<evidence type="ECO:0000313" key="7">
    <source>
        <dbReference type="EMBL" id="UXH76710.1"/>
    </source>
</evidence>
<dbReference type="Proteomes" id="UP001064933">
    <property type="component" value="Chromosome"/>
</dbReference>
<dbReference type="SUPFAM" id="SSF50993">
    <property type="entry name" value="Peptidase/esterase 'gauge' domain"/>
    <property type="match status" value="1"/>
</dbReference>
<dbReference type="Gene3D" id="2.130.10.120">
    <property type="entry name" value="Prolyl oligopeptidase, N-terminal domain"/>
    <property type="match status" value="1"/>
</dbReference>
<dbReference type="InterPro" id="IPR029058">
    <property type="entry name" value="AB_hydrolase_fold"/>
</dbReference>
<gene>
    <name evidence="7" type="ORF">N4261_16905</name>
</gene>
<dbReference type="SUPFAM" id="SSF53474">
    <property type="entry name" value="alpha/beta-Hydrolases"/>
    <property type="match status" value="1"/>
</dbReference>
<evidence type="ECO:0000256" key="3">
    <source>
        <dbReference type="ARBA" id="ARBA00022801"/>
    </source>
</evidence>
<accession>A0ABY6AVT2</accession>
<evidence type="ECO:0000256" key="1">
    <source>
        <dbReference type="ARBA" id="ARBA00005228"/>
    </source>
</evidence>
<evidence type="ECO:0000256" key="2">
    <source>
        <dbReference type="ARBA" id="ARBA00022670"/>
    </source>
</evidence>
<sequence>MKRNASGRAVVARGLVGLAMLVGGGMWLAQSVMAQAVIALPVAPASTASTASTAAPVLLSGEAPKAARIPKDVTLHGDTRIDDYFWLRERDNPEVMAYLQAEANYAARWFQPLQGLRDRLYGEMVGRIQQADESVPARDGPWWFSTRTLAGAQYPQYIRRKAQGPQRGYDAQALAQVMLDLNELAKGRQFLSVNQVTPSPDGRLLVYSLDDSGYRDFQLRVRDLATGQDRPWTGLRTDGAIWAADSRTLFYITSNEARRRNQLWRHRVDAPGPDELILDEPDELYNLRLAKSADGRYLMVVSHAKDTSETRVLRADQPMGAWQVLLPRKTGIDYSAEHRAGQWLLLINDRGPNHRFVSLPLPRQLPIGPADWARARELLPQREDVALERIAVFKRHLVLQLREQGAVKLRVFDPERWPRASVPKGGASSGIQGRDIGFSEPLYSAVIGDNREYDTDTLRLNYQSFTTPTSVLDARLNDGRTTVRKRQPVTGYDATRYESRRLWATAKDGTRVPISVVYAKALRGEGPRPLLLRGYGSYGASLDPRFNADDLSLLDRGVIVAIAHVRGGGELGRRWYLDGKLDKKMNTFTDFIAVADALVEQRWTSPQQLIINGRSAGGLLMGAVVNLRPTLFKAVVAEVPFVDAINSMADETLPLTTEEYIEWGNPKIRDQYAWMRAYSPYDNLKPGAYPAILTRTGLNDSQVPYWEPAKYVARLRTLKTDSNPLLFDINLTAGHGGASGRFDALKEKAKVYAFMLNQWGIAE</sequence>
<protein>
    <submittedName>
        <fullName evidence="7">S9 family peptidase</fullName>
    </submittedName>
</protein>
<dbReference type="Pfam" id="PF00326">
    <property type="entry name" value="Peptidase_S9"/>
    <property type="match status" value="1"/>
</dbReference>
<proteinExistence type="inferred from homology"/>
<keyword evidence="3" id="KW-0378">Hydrolase</keyword>
<dbReference type="InterPro" id="IPR001375">
    <property type="entry name" value="Peptidase_S9_cat"/>
</dbReference>
<evidence type="ECO:0000259" key="6">
    <source>
        <dbReference type="Pfam" id="PF02897"/>
    </source>
</evidence>
<dbReference type="PANTHER" id="PTHR11757">
    <property type="entry name" value="PROTEASE FAMILY S9A OLIGOPEPTIDASE"/>
    <property type="match status" value="1"/>
</dbReference>
<dbReference type="InterPro" id="IPR051543">
    <property type="entry name" value="Serine_Peptidase_S9A"/>
</dbReference>
<keyword evidence="8" id="KW-1185">Reference proteome</keyword>
<evidence type="ECO:0000256" key="4">
    <source>
        <dbReference type="ARBA" id="ARBA00022825"/>
    </source>
</evidence>
<keyword evidence="4" id="KW-0720">Serine protease</keyword>
<evidence type="ECO:0000313" key="8">
    <source>
        <dbReference type="Proteomes" id="UP001064933"/>
    </source>
</evidence>
<dbReference type="PANTHER" id="PTHR11757:SF19">
    <property type="entry name" value="PROLYL ENDOPEPTIDASE-LIKE"/>
    <property type="match status" value="1"/>
</dbReference>
<keyword evidence="2" id="KW-0645">Protease</keyword>
<feature type="domain" description="Peptidase S9 prolyl oligopeptidase catalytic" evidence="5">
    <location>
        <begin position="549"/>
        <end position="759"/>
    </location>
</feature>
<organism evidence="7 8">
    <name type="scientific">Roseateles amylovorans</name>
    <dbReference type="NCBI Taxonomy" id="2978473"/>
    <lineage>
        <taxon>Bacteria</taxon>
        <taxon>Pseudomonadati</taxon>
        <taxon>Pseudomonadota</taxon>
        <taxon>Betaproteobacteria</taxon>
        <taxon>Burkholderiales</taxon>
        <taxon>Sphaerotilaceae</taxon>
        <taxon>Roseateles</taxon>
    </lineage>
</organism>
<dbReference type="Gene3D" id="3.40.50.1820">
    <property type="entry name" value="alpha/beta hydrolase"/>
    <property type="match status" value="1"/>
</dbReference>
<dbReference type="EMBL" id="CP104562">
    <property type="protein sequence ID" value="UXH76710.1"/>
    <property type="molecule type" value="Genomic_DNA"/>
</dbReference>
<reference evidence="7" key="1">
    <citation type="submission" date="2022-10" db="EMBL/GenBank/DDBJ databases">
        <title>Characterization and whole genome sequencing of a new Roseateles species, isolated from fresh water.</title>
        <authorList>
            <person name="Guliayeva D.Y."/>
            <person name="Akhremchuk A.E."/>
            <person name="Sikolenko M.A."/>
            <person name="Valentovich L.N."/>
            <person name="Sidarenka A.V."/>
        </authorList>
    </citation>
    <scope>NUCLEOTIDE SEQUENCE</scope>
    <source>
        <strain evidence="7">BIM B-1768</strain>
    </source>
</reference>
<comment type="similarity">
    <text evidence="1">Belongs to the peptidase S9A family.</text>
</comment>